<feature type="region of interest" description="Disordered" evidence="3">
    <location>
        <begin position="1"/>
        <end position="54"/>
    </location>
</feature>
<dbReference type="SUPFAM" id="SSF46894">
    <property type="entry name" value="C-terminal effector domain of the bipartite response regulators"/>
    <property type="match status" value="1"/>
</dbReference>
<gene>
    <name evidence="5" type="ORF">CMN_00189</name>
</gene>
<dbReference type="Proteomes" id="UP000012170">
    <property type="component" value="Chromosome"/>
</dbReference>
<dbReference type="InterPro" id="IPR011006">
    <property type="entry name" value="CheY-like_superfamily"/>
</dbReference>
<dbReference type="Gene3D" id="1.10.10.10">
    <property type="entry name" value="Winged helix-like DNA-binding domain superfamily/Winged helix DNA-binding domain"/>
    <property type="match status" value="1"/>
</dbReference>
<dbReference type="EMBL" id="HE614873">
    <property type="protein sequence ID" value="CCE74165.1"/>
    <property type="molecule type" value="Genomic_DNA"/>
</dbReference>
<dbReference type="GO" id="GO:0000976">
    <property type="term" value="F:transcription cis-regulatory region binding"/>
    <property type="evidence" value="ECO:0007669"/>
    <property type="project" value="TreeGrafter"/>
</dbReference>
<evidence type="ECO:0000313" key="6">
    <source>
        <dbReference type="Proteomes" id="UP000012170"/>
    </source>
</evidence>
<dbReference type="PROSITE" id="PS50110">
    <property type="entry name" value="RESPONSE_REGULATORY"/>
    <property type="match status" value="1"/>
</dbReference>
<dbReference type="InterPro" id="IPR016032">
    <property type="entry name" value="Sig_transdc_resp-reg_C-effctor"/>
</dbReference>
<evidence type="ECO:0000259" key="4">
    <source>
        <dbReference type="PROSITE" id="PS50110"/>
    </source>
</evidence>
<dbReference type="InterPro" id="IPR001789">
    <property type="entry name" value="Sig_transdc_resp-reg_receiver"/>
</dbReference>
<dbReference type="AlphaFoldDB" id="A0AAI8ZFU6"/>
<name>A0AAI8ZFU6_9MICO</name>
<organism evidence="5 6">
    <name type="scientific">Clavibacter nebraskensis NCPPB 2581</name>
    <dbReference type="NCBI Taxonomy" id="1097677"/>
    <lineage>
        <taxon>Bacteria</taxon>
        <taxon>Bacillati</taxon>
        <taxon>Actinomycetota</taxon>
        <taxon>Actinomycetes</taxon>
        <taxon>Micrococcales</taxon>
        <taxon>Microbacteriaceae</taxon>
        <taxon>Clavibacter</taxon>
    </lineage>
</organism>
<dbReference type="GO" id="GO:0006355">
    <property type="term" value="P:regulation of DNA-templated transcription"/>
    <property type="evidence" value="ECO:0007669"/>
    <property type="project" value="InterPro"/>
</dbReference>
<dbReference type="InterPro" id="IPR036388">
    <property type="entry name" value="WH-like_DNA-bd_sf"/>
</dbReference>
<protein>
    <submittedName>
        <fullName evidence="5">Two-component system response regulator</fullName>
    </submittedName>
</protein>
<proteinExistence type="predicted"/>
<dbReference type="PANTHER" id="PTHR48111">
    <property type="entry name" value="REGULATOR OF RPOS"/>
    <property type="match status" value="1"/>
</dbReference>
<dbReference type="GO" id="GO:0000156">
    <property type="term" value="F:phosphorelay response regulator activity"/>
    <property type="evidence" value="ECO:0007669"/>
    <property type="project" value="TreeGrafter"/>
</dbReference>
<feature type="domain" description="Response regulatory" evidence="4">
    <location>
        <begin position="64"/>
        <end position="178"/>
    </location>
</feature>
<dbReference type="PANTHER" id="PTHR48111:SF28">
    <property type="entry name" value="TRANSCRIPTIONAL REGULATORY PROTEIN TCRX-RELATED"/>
    <property type="match status" value="1"/>
</dbReference>
<evidence type="ECO:0000256" key="1">
    <source>
        <dbReference type="ARBA" id="ARBA00023125"/>
    </source>
</evidence>
<dbReference type="SMART" id="SM00448">
    <property type="entry name" value="REC"/>
    <property type="match status" value="1"/>
</dbReference>
<reference evidence="5 6" key="1">
    <citation type="submission" date="2011-11" db="EMBL/GenBank/DDBJ databases">
        <authorList>
            <person name="Gartemann K."/>
        </authorList>
    </citation>
    <scope>NUCLEOTIDE SEQUENCE [LARGE SCALE GENOMIC DNA]</scope>
    <source>
        <strain evidence="6">NCPPB 2581</strain>
    </source>
</reference>
<evidence type="ECO:0000313" key="5">
    <source>
        <dbReference type="EMBL" id="CCE74165.1"/>
    </source>
</evidence>
<dbReference type="SUPFAM" id="SSF52172">
    <property type="entry name" value="CheY-like"/>
    <property type="match status" value="1"/>
</dbReference>
<keyword evidence="1" id="KW-0238">DNA-binding</keyword>
<feature type="modified residue" description="4-aspartylphosphate" evidence="2">
    <location>
        <position position="113"/>
    </location>
</feature>
<evidence type="ECO:0000256" key="3">
    <source>
        <dbReference type="SAM" id="MobiDB-lite"/>
    </source>
</evidence>
<dbReference type="InterPro" id="IPR039420">
    <property type="entry name" value="WalR-like"/>
</dbReference>
<reference evidence="6" key="2">
    <citation type="submission" date="2013-04" db="EMBL/GenBank/DDBJ databases">
        <title>The genome sequence of the maize-pathogen Clavibacter michiganensis subsp. nebraskensis.</title>
        <authorList>
            <person name="Gartemann K.H."/>
            <person name="Blom J."/>
            <person name="Dreiseikelmann B."/>
            <person name="Fluegel M."/>
            <person name="Jaenicke S."/>
            <person name="Linke B."/>
            <person name="Sczcepanowski R."/>
            <person name="Wittmann J."/>
            <person name="Goesmann A."/>
            <person name="Puehler A."/>
            <person name="Eichenlaub R."/>
            <person name="Rueckert C."/>
        </authorList>
    </citation>
    <scope>NUCLEOTIDE SEQUENCE [LARGE SCALE GENOMIC DNA]</scope>
    <source>
        <strain evidence="6">NCPPB 2581</strain>
    </source>
</reference>
<feature type="compositionally biased region" description="Basic residues" evidence="3">
    <location>
        <begin position="19"/>
        <end position="31"/>
    </location>
</feature>
<dbReference type="Gene3D" id="3.40.50.2300">
    <property type="match status" value="1"/>
</dbReference>
<sequence length="284" mass="30593">MPGRSPVARMEARPTPGRRSARSTRRRKRIRMATTLSSAARDDEQAAPGRVPGEVAGDAPRALRVFVVDEEAAITQLLSLALRMEGWDVRVFATGRAAIDAAVEDAPDAILLDMMLPDVSGVEVVGELRRAGVATPVLFLTGRDSLEDRLAAFCAGAEDYVTKPFGLEEVVETLRVLFRRRGLAPAMVTAGDLVLDPATGEAWLAGVPLTLDPMDLVVVQALAEEPTRRLSRRELVHRLTDAGWDLVAPRALLDLPSLTGRRAGRDQVVLLVAACDDLVLAPVV</sequence>
<accession>A0AAI8ZFU6</accession>
<keyword evidence="2" id="KW-0597">Phosphoprotein</keyword>
<dbReference type="GO" id="GO:0032993">
    <property type="term" value="C:protein-DNA complex"/>
    <property type="evidence" value="ECO:0007669"/>
    <property type="project" value="TreeGrafter"/>
</dbReference>
<evidence type="ECO:0000256" key="2">
    <source>
        <dbReference type="PROSITE-ProRule" id="PRU00169"/>
    </source>
</evidence>
<dbReference type="Pfam" id="PF00072">
    <property type="entry name" value="Response_reg"/>
    <property type="match status" value="1"/>
</dbReference>
<dbReference type="GO" id="GO:0005829">
    <property type="term" value="C:cytosol"/>
    <property type="evidence" value="ECO:0007669"/>
    <property type="project" value="TreeGrafter"/>
</dbReference>
<dbReference type="KEGG" id="cmc:CMN_00189"/>